<gene>
    <name evidence="7" type="ORF">CLV59_101498</name>
</gene>
<evidence type="ECO:0000256" key="5">
    <source>
        <dbReference type="PIRSR" id="PIRSR006278-2"/>
    </source>
</evidence>
<accession>A0A327WAH6</accession>
<dbReference type="RefSeq" id="WP_111590410.1">
    <property type="nucleotide sequence ID" value="NZ_QLMA01000001.1"/>
</dbReference>
<dbReference type="Proteomes" id="UP000249819">
    <property type="component" value="Unassembled WGS sequence"/>
</dbReference>
<dbReference type="PANTHER" id="PTHR43780:SF2">
    <property type="entry name" value="1-AMINOCYCLOPROPANE-1-CARBOXYLATE DEAMINASE-RELATED"/>
    <property type="match status" value="1"/>
</dbReference>
<proteinExistence type="inferred from homology"/>
<name>A0A327WAH6_9BACT</name>
<evidence type="ECO:0000256" key="3">
    <source>
        <dbReference type="ARBA" id="ARBA00022898"/>
    </source>
</evidence>
<feature type="modified residue" description="N6-(pyridoxal phosphate)lysine" evidence="5">
    <location>
        <position position="39"/>
    </location>
</feature>
<dbReference type="PANTHER" id="PTHR43780">
    <property type="entry name" value="1-AMINOCYCLOPROPANE-1-CARBOXYLATE DEAMINASE-RELATED"/>
    <property type="match status" value="1"/>
</dbReference>
<dbReference type="InterPro" id="IPR027278">
    <property type="entry name" value="ACCD_DCysDesulf"/>
</dbReference>
<keyword evidence="3 5" id="KW-0663">Pyridoxal phosphate</keyword>
<feature type="active site" description="Nucleophile" evidence="4">
    <location>
        <position position="66"/>
    </location>
</feature>
<organism evidence="7 8">
    <name type="scientific">Chitinophaga dinghuensis</name>
    <dbReference type="NCBI Taxonomy" id="1539050"/>
    <lineage>
        <taxon>Bacteria</taxon>
        <taxon>Pseudomonadati</taxon>
        <taxon>Bacteroidota</taxon>
        <taxon>Chitinophagia</taxon>
        <taxon>Chitinophagales</taxon>
        <taxon>Chitinophagaceae</taxon>
        <taxon>Chitinophaga</taxon>
    </lineage>
</organism>
<evidence type="ECO:0000313" key="8">
    <source>
        <dbReference type="Proteomes" id="UP000249819"/>
    </source>
</evidence>
<dbReference type="SUPFAM" id="SSF53686">
    <property type="entry name" value="Tryptophan synthase beta subunit-like PLP-dependent enzymes"/>
    <property type="match status" value="1"/>
</dbReference>
<evidence type="ECO:0000256" key="1">
    <source>
        <dbReference type="ARBA" id="ARBA00001933"/>
    </source>
</evidence>
<dbReference type="Gene3D" id="3.40.50.1100">
    <property type="match status" value="2"/>
</dbReference>
<reference evidence="7 8" key="1">
    <citation type="submission" date="2018-06" db="EMBL/GenBank/DDBJ databases">
        <title>Genomic Encyclopedia of Archaeal and Bacterial Type Strains, Phase II (KMG-II): from individual species to whole genera.</title>
        <authorList>
            <person name="Goeker M."/>
        </authorList>
    </citation>
    <scope>NUCLEOTIDE SEQUENCE [LARGE SCALE GENOMIC DNA]</scope>
    <source>
        <strain evidence="7 8">DSM 29821</strain>
    </source>
</reference>
<comment type="cofactor">
    <cofactor evidence="1">
        <name>pyridoxal 5'-phosphate</name>
        <dbReference type="ChEBI" id="CHEBI:597326"/>
    </cofactor>
</comment>
<dbReference type="Pfam" id="PF00291">
    <property type="entry name" value="PALP"/>
    <property type="match status" value="1"/>
</dbReference>
<evidence type="ECO:0000256" key="2">
    <source>
        <dbReference type="ARBA" id="ARBA00008639"/>
    </source>
</evidence>
<feature type="domain" description="Tryptophan synthase beta chain-like PALP" evidence="6">
    <location>
        <begin position="26"/>
        <end position="284"/>
    </location>
</feature>
<dbReference type="InterPro" id="IPR001926">
    <property type="entry name" value="TrpB-like_PALP"/>
</dbReference>
<dbReference type="AlphaFoldDB" id="A0A327WAH6"/>
<sequence length="299" mass="32606">MADYNNISLDPVRPSWLPEGMTASMVRLDKLDPVISGNKWFKLKYNLEAARQEGYQTIITFGGAWSNHIAATAQACRENGLSCIGIIRGDEMQSDTNPTLRHAAANGMQLRFVSRAQYSAMQLPGNPDLEKLRQEGFVIPEGGHNAAGARGCEEILSLFPLEDYSHILCAAGTGTTAAGLINAAGVHQEVLAIAVLKGAGFLEQAIADLLSPQHLSSWKLLTAFHQGGYGKINQELIAFMNEFYLETGIPTDIIYTGKMVMAFRQLLEQQYFPAHSKILLIHTGGLQGNQSQQQGILAF</sequence>
<evidence type="ECO:0000256" key="4">
    <source>
        <dbReference type="PIRSR" id="PIRSR006278-1"/>
    </source>
</evidence>
<keyword evidence="8" id="KW-1185">Reference proteome</keyword>
<dbReference type="GO" id="GO:0019148">
    <property type="term" value="F:D-cysteine desulfhydrase activity"/>
    <property type="evidence" value="ECO:0007669"/>
    <property type="project" value="TreeGrafter"/>
</dbReference>
<dbReference type="PIRSF" id="PIRSF006278">
    <property type="entry name" value="ACCD_DCysDesulf"/>
    <property type="match status" value="1"/>
</dbReference>
<dbReference type="OrthoDB" id="9801249at2"/>
<comment type="similarity">
    <text evidence="2">Belongs to the ACC deaminase/D-cysteine desulfhydrase family.</text>
</comment>
<dbReference type="EMBL" id="QLMA01000001">
    <property type="protein sequence ID" value="RAJ87737.1"/>
    <property type="molecule type" value="Genomic_DNA"/>
</dbReference>
<evidence type="ECO:0000259" key="6">
    <source>
        <dbReference type="Pfam" id="PF00291"/>
    </source>
</evidence>
<evidence type="ECO:0000313" key="7">
    <source>
        <dbReference type="EMBL" id="RAJ87737.1"/>
    </source>
</evidence>
<comment type="caution">
    <text evidence="7">The sequence shown here is derived from an EMBL/GenBank/DDBJ whole genome shotgun (WGS) entry which is preliminary data.</text>
</comment>
<protein>
    <submittedName>
        <fullName evidence="7">1-aminocyclopropane-1-carboxylate deaminase</fullName>
    </submittedName>
</protein>
<dbReference type="InterPro" id="IPR036052">
    <property type="entry name" value="TrpB-like_PALP_sf"/>
</dbReference>